<keyword evidence="3" id="KW-0732">Signal</keyword>
<dbReference type="Proteomes" id="UP000034805">
    <property type="component" value="Unassembled WGS sequence"/>
</dbReference>
<feature type="domain" description="Peptidase M12B propeptide" evidence="4">
    <location>
        <begin position="52"/>
        <end position="133"/>
    </location>
</feature>
<organism evidence="5 6">
    <name type="scientific">Scleropages formosus</name>
    <name type="common">Asian bonytongue</name>
    <name type="synonym">Osteoglossum formosum</name>
    <dbReference type="NCBI Taxonomy" id="113540"/>
    <lineage>
        <taxon>Eukaryota</taxon>
        <taxon>Metazoa</taxon>
        <taxon>Chordata</taxon>
        <taxon>Craniata</taxon>
        <taxon>Vertebrata</taxon>
        <taxon>Euteleostomi</taxon>
        <taxon>Actinopterygii</taxon>
        <taxon>Neopterygii</taxon>
        <taxon>Teleostei</taxon>
        <taxon>Osteoglossocephala</taxon>
        <taxon>Osteoglossomorpha</taxon>
        <taxon>Osteoglossiformes</taxon>
        <taxon>Osteoglossidae</taxon>
        <taxon>Scleropages</taxon>
    </lineage>
</organism>
<dbReference type="PANTHER" id="PTHR11905:SF159">
    <property type="entry name" value="ADAM METALLOPROTEASE"/>
    <property type="match status" value="1"/>
</dbReference>
<feature type="region of interest" description="Disordered" evidence="2">
    <location>
        <begin position="54"/>
        <end position="74"/>
    </location>
</feature>
<keyword evidence="1" id="KW-1015">Disulfide bond</keyword>
<dbReference type="PANTHER" id="PTHR11905">
    <property type="entry name" value="ADAM A DISINTEGRIN AND METALLOPROTEASE DOMAIN"/>
    <property type="match status" value="1"/>
</dbReference>
<gene>
    <name evidence="5" type="ORF">Z043_102725</name>
</gene>
<reference evidence="5 6" key="1">
    <citation type="submission" date="2015-08" db="EMBL/GenBank/DDBJ databases">
        <title>The genome of the Asian arowana (Scleropages formosus).</title>
        <authorList>
            <person name="Tan M.H."/>
            <person name="Gan H.M."/>
            <person name="Croft L.J."/>
            <person name="Austin C.M."/>
        </authorList>
    </citation>
    <scope>NUCLEOTIDE SEQUENCE [LARGE SCALE GENOMIC DNA]</scope>
    <source>
        <strain evidence="5">Aro1</strain>
    </source>
</reference>
<protein>
    <recommendedName>
        <fullName evidence="4">Peptidase M12B propeptide domain-containing protein</fullName>
    </recommendedName>
</protein>
<proteinExistence type="predicted"/>
<feature type="region of interest" description="Disordered" evidence="2">
    <location>
        <begin position="204"/>
        <end position="231"/>
    </location>
</feature>
<feature type="chain" id="PRO_5006143963" description="Peptidase M12B propeptide domain-containing protein" evidence="3">
    <location>
        <begin position="24"/>
        <end position="231"/>
    </location>
</feature>
<dbReference type="AlphaFoldDB" id="A0A0P7VUK3"/>
<name>A0A0P7VUK3_SCLFO</name>
<evidence type="ECO:0000259" key="4">
    <source>
        <dbReference type="Pfam" id="PF01562"/>
    </source>
</evidence>
<dbReference type="InterPro" id="IPR002870">
    <property type="entry name" value="Peptidase_M12B_N"/>
</dbReference>
<dbReference type="GO" id="GO:0006509">
    <property type="term" value="P:membrane protein ectodomain proteolysis"/>
    <property type="evidence" value="ECO:0007669"/>
    <property type="project" value="TreeGrafter"/>
</dbReference>
<dbReference type="EMBL" id="JARO02000657">
    <property type="protein sequence ID" value="KPP77816.1"/>
    <property type="molecule type" value="Genomic_DNA"/>
</dbReference>
<dbReference type="Pfam" id="PF01562">
    <property type="entry name" value="Pep_M12B_propep"/>
    <property type="match status" value="1"/>
</dbReference>
<evidence type="ECO:0000313" key="5">
    <source>
        <dbReference type="EMBL" id="KPP77816.1"/>
    </source>
</evidence>
<comment type="caution">
    <text evidence="5">The sequence shown here is derived from an EMBL/GenBank/DDBJ whole genome shotgun (WGS) entry which is preliminary data.</text>
</comment>
<sequence>MPDRHAIHLLLLPLLLLSTALKATPANWEEDTDLVVPLEIPLDQIHLLKGALGQGGRRRGHRSLEPTESLGSEGHEGSLWLVLPAFGKYLYLQLRRDVGFLSEDFVIEEKKGNETTRLQNFPSAESCFYTGRVLNHTNSFVSLSTCGGLTGVVHTGYNTMFIEPVAVAHDSFSGVEHKVVRQRRSTEAQSPVTETRPTACGIIQGDDGAPGATAAQHPPPAPGVLGLGGCG</sequence>
<feature type="signal peptide" evidence="3">
    <location>
        <begin position="1"/>
        <end position="23"/>
    </location>
</feature>
<evidence type="ECO:0000256" key="1">
    <source>
        <dbReference type="ARBA" id="ARBA00023157"/>
    </source>
</evidence>
<evidence type="ECO:0000256" key="2">
    <source>
        <dbReference type="SAM" id="MobiDB-lite"/>
    </source>
</evidence>
<evidence type="ECO:0000256" key="3">
    <source>
        <dbReference type="SAM" id="SignalP"/>
    </source>
</evidence>
<evidence type="ECO:0000313" key="6">
    <source>
        <dbReference type="Proteomes" id="UP000034805"/>
    </source>
</evidence>
<accession>A0A0P7VUK3</accession>